<accession>A0A1G4BI36</accession>
<organism evidence="1 2">
    <name type="scientific">Colletotrichum orchidophilum</name>
    <dbReference type="NCBI Taxonomy" id="1209926"/>
    <lineage>
        <taxon>Eukaryota</taxon>
        <taxon>Fungi</taxon>
        <taxon>Dikarya</taxon>
        <taxon>Ascomycota</taxon>
        <taxon>Pezizomycotina</taxon>
        <taxon>Sordariomycetes</taxon>
        <taxon>Hypocreomycetidae</taxon>
        <taxon>Glomerellales</taxon>
        <taxon>Glomerellaceae</taxon>
        <taxon>Colletotrichum</taxon>
    </lineage>
</organism>
<sequence length="63" mass="7074">MLHLTLSSDTSSTISVSLGLDRAHKEARKSVCTATQDQVSRTCRARRCVVWRRLRAIAHPRAL</sequence>
<dbReference type="AlphaFoldDB" id="A0A1G4BI36"/>
<evidence type="ECO:0000313" key="1">
    <source>
        <dbReference type="EMBL" id="OHF01064.1"/>
    </source>
</evidence>
<protein>
    <submittedName>
        <fullName evidence="1">Uncharacterized protein</fullName>
    </submittedName>
</protein>
<reference evidence="1 2" key="1">
    <citation type="submission" date="2016-09" db="EMBL/GenBank/DDBJ databases">
        <authorList>
            <person name="Capua I."/>
            <person name="De Benedictis P."/>
            <person name="Joannis T."/>
            <person name="Lombin L.H."/>
            <person name="Cattoli G."/>
        </authorList>
    </citation>
    <scope>NUCLEOTIDE SEQUENCE [LARGE SCALE GENOMIC DNA]</scope>
    <source>
        <strain evidence="1 2">IMI 309357</strain>
    </source>
</reference>
<proteinExistence type="predicted"/>
<dbReference type="Proteomes" id="UP000176998">
    <property type="component" value="Unassembled WGS sequence"/>
</dbReference>
<name>A0A1G4BI36_9PEZI</name>
<evidence type="ECO:0000313" key="2">
    <source>
        <dbReference type="Proteomes" id="UP000176998"/>
    </source>
</evidence>
<gene>
    <name evidence="1" type="ORF">CORC01_03631</name>
</gene>
<dbReference type="EMBL" id="MJBS01000022">
    <property type="protein sequence ID" value="OHF01064.1"/>
    <property type="molecule type" value="Genomic_DNA"/>
</dbReference>
<keyword evidence="2" id="KW-1185">Reference proteome</keyword>
<comment type="caution">
    <text evidence="1">The sequence shown here is derived from an EMBL/GenBank/DDBJ whole genome shotgun (WGS) entry which is preliminary data.</text>
</comment>
<dbReference type="RefSeq" id="XP_022478206.1">
    <property type="nucleotide sequence ID" value="XM_022615280.1"/>
</dbReference>
<dbReference type="GeneID" id="34556790"/>